<dbReference type="InterPro" id="IPR036259">
    <property type="entry name" value="MFS_trans_sf"/>
</dbReference>
<evidence type="ECO:0000256" key="2">
    <source>
        <dbReference type="ARBA" id="ARBA00022475"/>
    </source>
</evidence>
<dbReference type="InterPro" id="IPR020846">
    <property type="entry name" value="MFS_dom"/>
</dbReference>
<gene>
    <name evidence="8" type="ORF">LA66_13775</name>
</gene>
<sequence length="375" mass="37278">MSSNLNIVAAGFCLTALTYGLARFAFGLLLPGIGAELNLSATAAGWIGGGSFAAYCVGIVFTAIWGARNAERTNAMLAGGVATCGLALAALAPSAMTMGLAMALAGLSTGLTSPPLAAAVARAFAPHMQARANGAINSGTAAGIVLSGIAVLSLAFGWRQLYAAFAFAGLAITAWLWFAIPAGRGLEAAGQAPLALLKRHGIAALTIAAFLMGAGSTAIWTFGATILRDEYAFDDRGIALAWIVLGVAGTGGGATGMLTDRFGIGPVHRISVGALALAIGLIAFAGEQPAFAFAAMALFGLAYIVSTGALLLWGIAILSDQPALGLGYPFLVVALGQTAGAPLFGMVYDQAGSGPALGGGALAMAASAIPISSRR</sequence>
<feature type="transmembrane region" description="Helical" evidence="6">
    <location>
        <begin position="162"/>
        <end position="180"/>
    </location>
</feature>
<dbReference type="Pfam" id="PF07690">
    <property type="entry name" value="MFS_1"/>
    <property type="match status" value="1"/>
</dbReference>
<feature type="transmembrane region" description="Helical" evidence="6">
    <location>
        <begin position="270"/>
        <end position="286"/>
    </location>
</feature>
<evidence type="ECO:0000256" key="6">
    <source>
        <dbReference type="SAM" id="Phobius"/>
    </source>
</evidence>
<name>A0A0B1Q6N2_9HYPH</name>
<feature type="domain" description="Major facilitator superfamily (MFS) profile" evidence="7">
    <location>
        <begin position="4"/>
        <end position="375"/>
    </location>
</feature>
<dbReference type="RefSeq" id="WP_039194096.1">
    <property type="nucleotide sequence ID" value="NZ_JRFJ01000003.1"/>
</dbReference>
<feature type="transmembrane region" description="Helical" evidence="6">
    <location>
        <begin position="239"/>
        <end position="258"/>
    </location>
</feature>
<evidence type="ECO:0000256" key="3">
    <source>
        <dbReference type="ARBA" id="ARBA00022692"/>
    </source>
</evidence>
<dbReference type="InterPro" id="IPR050189">
    <property type="entry name" value="MFS_Efflux_Transporters"/>
</dbReference>
<dbReference type="STRING" id="370622.LA66_13775"/>
<evidence type="ECO:0000256" key="4">
    <source>
        <dbReference type="ARBA" id="ARBA00022989"/>
    </source>
</evidence>
<feature type="transmembrane region" description="Helical" evidence="6">
    <location>
        <begin position="46"/>
        <end position="67"/>
    </location>
</feature>
<dbReference type="Proteomes" id="UP000030826">
    <property type="component" value="Unassembled WGS sequence"/>
</dbReference>
<keyword evidence="2" id="KW-1003">Cell membrane</keyword>
<dbReference type="AlphaFoldDB" id="A0A0B1Q6N2"/>
<keyword evidence="3 6" id="KW-0812">Transmembrane</keyword>
<accession>A0A0B1Q6N2</accession>
<comment type="caution">
    <text evidence="8">The sequence shown here is derived from an EMBL/GenBank/DDBJ whole genome shotgun (WGS) entry which is preliminary data.</text>
</comment>
<keyword evidence="4 6" id="KW-1133">Transmembrane helix</keyword>
<dbReference type="PANTHER" id="PTHR43124:SF3">
    <property type="entry name" value="CHLORAMPHENICOL EFFLUX PUMP RV0191"/>
    <property type="match status" value="1"/>
</dbReference>
<dbReference type="PROSITE" id="PS50850">
    <property type="entry name" value="MFS"/>
    <property type="match status" value="1"/>
</dbReference>
<comment type="subcellular location">
    <subcellularLocation>
        <location evidence="1">Cell membrane</location>
        <topology evidence="1">Multi-pass membrane protein</topology>
    </subcellularLocation>
</comment>
<dbReference type="SUPFAM" id="SSF103473">
    <property type="entry name" value="MFS general substrate transporter"/>
    <property type="match status" value="1"/>
</dbReference>
<dbReference type="EMBL" id="JRFJ01000003">
    <property type="protein sequence ID" value="KHJ54500.1"/>
    <property type="molecule type" value="Genomic_DNA"/>
</dbReference>
<evidence type="ECO:0000313" key="9">
    <source>
        <dbReference type="Proteomes" id="UP000030826"/>
    </source>
</evidence>
<dbReference type="GO" id="GO:0005886">
    <property type="term" value="C:plasma membrane"/>
    <property type="evidence" value="ECO:0007669"/>
    <property type="project" value="UniProtKB-SubCell"/>
</dbReference>
<evidence type="ECO:0000259" key="7">
    <source>
        <dbReference type="PROSITE" id="PS50850"/>
    </source>
</evidence>
<protein>
    <recommendedName>
        <fullName evidence="7">Major facilitator superfamily (MFS) profile domain-containing protein</fullName>
    </recommendedName>
</protein>
<feature type="transmembrane region" description="Helical" evidence="6">
    <location>
        <begin position="74"/>
        <end position="92"/>
    </location>
</feature>
<feature type="transmembrane region" description="Helical" evidence="6">
    <location>
        <begin position="136"/>
        <end position="156"/>
    </location>
</feature>
<proteinExistence type="predicted"/>
<feature type="transmembrane region" description="Helical" evidence="6">
    <location>
        <begin position="98"/>
        <end position="124"/>
    </location>
</feature>
<feature type="transmembrane region" description="Helical" evidence="6">
    <location>
        <begin position="354"/>
        <end position="372"/>
    </location>
</feature>
<keyword evidence="5 6" id="KW-0472">Membrane</keyword>
<evidence type="ECO:0000256" key="5">
    <source>
        <dbReference type="ARBA" id="ARBA00023136"/>
    </source>
</evidence>
<feature type="transmembrane region" description="Helical" evidence="6">
    <location>
        <begin position="292"/>
        <end position="316"/>
    </location>
</feature>
<feature type="transmembrane region" description="Helical" evidence="6">
    <location>
        <begin position="201"/>
        <end position="227"/>
    </location>
</feature>
<dbReference type="PANTHER" id="PTHR43124">
    <property type="entry name" value="PURINE EFFLUX PUMP PBUE"/>
    <property type="match status" value="1"/>
</dbReference>
<evidence type="ECO:0000313" key="8">
    <source>
        <dbReference type="EMBL" id="KHJ54500.1"/>
    </source>
</evidence>
<reference evidence="8 9" key="1">
    <citation type="submission" date="2014-09" db="EMBL/GenBank/DDBJ databases">
        <title>Isolation and characterization of Aurantimonas altamirensis ON-56566 from clinical sample following a dog bite.</title>
        <authorList>
            <person name="Eshaghi A."/>
            <person name="Li A."/>
            <person name="Shahinas D."/>
            <person name="Bahn P."/>
            <person name="Kus J.V."/>
            <person name="Patel S.N."/>
        </authorList>
    </citation>
    <scope>NUCLEOTIDE SEQUENCE [LARGE SCALE GENOMIC DNA]</scope>
    <source>
        <strain evidence="8 9">ON-56566</strain>
    </source>
</reference>
<dbReference type="InterPro" id="IPR011701">
    <property type="entry name" value="MFS"/>
</dbReference>
<feature type="transmembrane region" description="Helical" evidence="6">
    <location>
        <begin position="328"/>
        <end position="348"/>
    </location>
</feature>
<dbReference type="GO" id="GO:0022857">
    <property type="term" value="F:transmembrane transporter activity"/>
    <property type="evidence" value="ECO:0007669"/>
    <property type="project" value="InterPro"/>
</dbReference>
<dbReference type="Gene3D" id="1.20.1250.20">
    <property type="entry name" value="MFS general substrate transporter like domains"/>
    <property type="match status" value="2"/>
</dbReference>
<organism evidence="8 9">
    <name type="scientific">Aureimonas altamirensis</name>
    <dbReference type="NCBI Taxonomy" id="370622"/>
    <lineage>
        <taxon>Bacteria</taxon>
        <taxon>Pseudomonadati</taxon>
        <taxon>Pseudomonadota</taxon>
        <taxon>Alphaproteobacteria</taxon>
        <taxon>Hyphomicrobiales</taxon>
        <taxon>Aurantimonadaceae</taxon>
        <taxon>Aureimonas</taxon>
    </lineage>
</organism>
<evidence type="ECO:0000256" key="1">
    <source>
        <dbReference type="ARBA" id="ARBA00004651"/>
    </source>
</evidence>